<organism evidence="1 2">
    <name type="scientific">Cardiosporidium cionae</name>
    <dbReference type="NCBI Taxonomy" id="476202"/>
    <lineage>
        <taxon>Eukaryota</taxon>
        <taxon>Sar</taxon>
        <taxon>Alveolata</taxon>
        <taxon>Apicomplexa</taxon>
        <taxon>Aconoidasida</taxon>
        <taxon>Nephromycida</taxon>
        <taxon>Cardiosporidium</taxon>
    </lineage>
</organism>
<keyword evidence="2" id="KW-1185">Reference proteome</keyword>
<evidence type="ECO:0000313" key="1">
    <source>
        <dbReference type="EMBL" id="KAF8821127.1"/>
    </source>
</evidence>
<reference evidence="1 2" key="1">
    <citation type="journal article" date="2020" name="bioRxiv">
        <title>Metabolic contributions of an alphaproteobacterial endosymbiont in the apicomplexan Cardiosporidium cionae.</title>
        <authorList>
            <person name="Hunter E.S."/>
            <person name="Paight C.J."/>
            <person name="Lane C.E."/>
        </authorList>
    </citation>
    <scope>NUCLEOTIDE SEQUENCE [LARGE SCALE GENOMIC DNA]</scope>
    <source>
        <strain evidence="1">ESH_2018</strain>
    </source>
</reference>
<dbReference type="EMBL" id="JADAQX010000232">
    <property type="protein sequence ID" value="KAF8821127.1"/>
    <property type="molecule type" value="Genomic_DNA"/>
</dbReference>
<name>A0ABQ7JAV2_9APIC</name>
<proteinExistence type="predicted"/>
<sequence length="882" mass="99294">MHRAEPVTKFKEPDGVTFIKSLAVAAVSDLAAAHHSTIKKSGTSSSMVIFTILDPFCAIMMPSSAPSTSLYSTDSVKRRSSSHVLNTVSPDSGIIDKIMGKSEESNRFPPFSSALSTHSLNNLLPPSSSQKSKNHFEKNSFVPATSICHISDDKTCSLVYIPTRGFLRFSVTGVPVMGVKLNPPFLPEVLPDDFSFTEDSDCLWIISQMQLSCYHYIDSSHCSAERAYQCSLEDFHIGNVLAFRSLSHPHGIKEVSTYLLIFSHQRPTSTTDQLWVTLIDCTSSLPTIVEAIVLDSAVSFEAQLDQEETLSPWIFFLSPEICSPEISSLFLVIYKHRGSNSSLHYRCLSFESSMGKRRAMHCHPSHCLKSQKKQTRMDTPLKNLFFFLSSSYTDGKNVSTNSLSLPYFFKSMCMIEWMDQTYEFFSFTMDSLTLKSERLDVHTLSAEKISPSGVSTAISSYISPLSEAFVLEWTVKPSFSKRKKKKKHEDIPPPPAEVEILCGIKDCHFGVPFHSSWAFSLQTECLPKVISLFFSNCKPSTSFSLSESTKKNTPSPASRFGRISSLSTSFIFWISDDHVYSCNITLPQCVTLKQLMGKMKGNSLQEISLSSSPLKNTSLLNFLNPEEAERVLYDRLISAIHSGETHIVMDEKNPPGNLQSHIEHCLCKLIESGALMAQKNIVYFIIANAMIEAAKSCIKSYYFKEEFAVQLLLWRKDLVFFAVKHLHCTRCLLIQALRNQMSMDDLYILVNSLLTWMENSITEEKSDTAAARSQMPPLGEIMEFLSVLIDARFADLSLTMDDAFVHLFERLSPLMKDCMDDARCIQKLHGKLYGMLKAPSSIVCWKLFKERIYFVDFQDSFENSLWAPFKGNPLVELSYIDL</sequence>
<protein>
    <submittedName>
        <fullName evidence="1">Uncharacterized protein</fullName>
    </submittedName>
</protein>
<dbReference type="Proteomes" id="UP000823046">
    <property type="component" value="Unassembled WGS sequence"/>
</dbReference>
<accession>A0ABQ7JAV2</accession>
<evidence type="ECO:0000313" key="2">
    <source>
        <dbReference type="Proteomes" id="UP000823046"/>
    </source>
</evidence>
<comment type="caution">
    <text evidence="1">The sequence shown here is derived from an EMBL/GenBank/DDBJ whole genome shotgun (WGS) entry which is preliminary data.</text>
</comment>
<gene>
    <name evidence="1" type="ORF">IE077_002443</name>
</gene>